<accession>A0A7W6DQK4</accession>
<evidence type="ECO:0000259" key="1">
    <source>
        <dbReference type="Pfam" id="PF00550"/>
    </source>
</evidence>
<feature type="domain" description="Carrier" evidence="1">
    <location>
        <begin position="3"/>
        <end position="66"/>
    </location>
</feature>
<dbReference type="Proteomes" id="UP000541426">
    <property type="component" value="Unassembled WGS sequence"/>
</dbReference>
<name>A0A7W6DQK4_9RHOB</name>
<proteinExistence type="predicted"/>
<dbReference type="AlphaFoldDB" id="A0A7W6DQK4"/>
<dbReference type="Gene3D" id="1.10.1200.10">
    <property type="entry name" value="ACP-like"/>
    <property type="match status" value="1"/>
</dbReference>
<dbReference type="InterPro" id="IPR036736">
    <property type="entry name" value="ACP-like_sf"/>
</dbReference>
<reference evidence="2 3" key="1">
    <citation type="submission" date="2020-08" db="EMBL/GenBank/DDBJ databases">
        <title>Genomic Encyclopedia of Type Strains, Phase IV (KMG-IV): sequencing the most valuable type-strain genomes for metagenomic binning, comparative biology and taxonomic classification.</title>
        <authorList>
            <person name="Goeker M."/>
        </authorList>
    </citation>
    <scope>NUCLEOTIDE SEQUENCE [LARGE SCALE GENOMIC DNA]</scope>
    <source>
        <strain evidence="2 3">DSM 102235</strain>
    </source>
</reference>
<dbReference type="Pfam" id="PF00550">
    <property type="entry name" value="PP-binding"/>
    <property type="match status" value="1"/>
</dbReference>
<dbReference type="RefSeq" id="WP_183968464.1">
    <property type="nucleotide sequence ID" value="NZ_BAABBZ010000011.1"/>
</dbReference>
<protein>
    <submittedName>
        <fullName evidence="2">Acyl carrier protein</fullName>
    </submittedName>
</protein>
<dbReference type="InterPro" id="IPR009081">
    <property type="entry name" value="PP-bd_ACP"/>
</dbReference>
<sequence>MDDLLKLLNEITTQKHEIIGPQTELIMSGILDSMNIAALIAYIETQTGKPLPIGDLDLMKLGTPDDIQRNFLQYEGA</sequence>
<keyword evidence="3" id="KW-1185">Reference proteome</keyword>
<evidence type="ECO:0000313" key="3">
    <source>
        <dbReference type="Proteomes" id="UP000541426"/>
    </source>
</evidence>
<gene>
    <name evidence="2" type="ORF">GGQ68_003728</name>
</gene>
<organism evidence="2 3">
    <name type="scientific">Sagittula marina</name>
    <dbReference type="NCBI Taxonomy" id="943940"/>
    <lineage>
        <taxon>Bacteria</taxon>
        <taxon>Pseudomonadati</taxon>
        <taxon>Pseudomonadota</taxon>
        <taxon>Alphaproteobacteria</taxon>
        <taxon>Rhodobacterales</taxon>
        <taxon>Roseobacteraceae</taxon>
        <taxon>Sagittula</taxon>
    </lineage>
</organism>
<dbReference type="SUPFAM" id="SSF47336">
    <property type="entry name" value="ACP-like"/>
    <property type="match status" value="1"/>
</dbReference>
<evidence type="ECO:0000313" key="2">
    <source>
        <dbReference type="EMBL" id="MBB3987381.1"/>
    </source>
</evidence>
<dbReference type="EMBL" id="JACIEJ010000010">
    <property type="protein sequence ID" value="MBB3987381.1"/>
    <property type="molecule type" value="Genomic_DNA"/>
</dbReference>
<comment type="caution">
    <text evidence="2">The sequence shown here is derived from an EMBL/GenBank/DDBJ whole genome shotgun (WGS) entry which is preliminary data.</text>
</comment>